<accession>A0A0A9FWI5</accession>
<evidence type="ECO:0000313" key="1">
    <source>
        <dbReference type="EMBL" id="JAE17205.1"/>
    </source>
</evidence>
<dbReference type="AlphaFoldDB" id="A0A0A9FWI5"/>
<sequence length="43" mass="4870">MFLQSPRPYFFSPIKNSLCSSSVQGTPFLRSWSGPRPRLPPTT</sequence>
<dbReference type="EMBL" id="GBRH01180691">
    <property type="protein sequence ID" value="JAE17205.1"/>
    <property type="molecule type" value="Transcribed_RNA"/>
</dbReference>
<organism evidence="1">
    <name type="scientific">Arundo donax</name>
    <name type="common">Giant reed</name>
    <name type="synonym">Donax arundinaceus</name>
    <dbReference type="NCBI Taxonomy" id="35708"/>
    <lineage>
        <taxon>Eukaryota</taxon>
        <taxon>Viridiplantae</taxon>
        <taxon>Streptophyta</taxon>
        <taxon>Embryophyta</taxon>
        <taxon>Tracheophyta</taxon>
        <taxon>Spermatophyta</taxon>
        <taxon>Magnoliopsida</taxon>
        <taxon>Liliopsida</taxon>
        <taxon>Poales</taxon>
        <taxon>Poaceae</taxon>
        <taxon>PACMAD clade</taxon>
        <taxon>Arundinoideae</taxon>
        <taxon>Arundineae</taxon>
        <taxon>Arundo</taxon>
    </lineage>
</organism>
<proteinExistence type="predicted"/>
<reference evidence="1" key="2">
    <citation type="journal article" date="2015" name="Data Brief">
        <title>Shoot transcriptome of the giant reed, Arundo donax.</title>
        <authorList>
            <person name="Barrero R.A."/>
            <person name="Guerrero F.D."/>
            <person name="Moolhuijzen P."/>
            <person name="Goolsby J.A."/>
            <person name="Tidwell J."/>
            <person name="Bellgard S.E."/>
            <person name="Bellgard M.I."/>
        </authorList>
    </citation>
    <scope>NUCLEOTIDE SEQUENCE</scope>
    <source>
        <tissue evidence="1">Shoot tissue taken approximately 20 cm above the soil surface</tissue>
    </source>
</reference>
<reference evidence="1" key="1">
    <citation type="submission" date="2014-09" db="EMBL/GenBank/DDBJ databases">
        <authorList>
            <person name="Magalhaes I.L.F."/>
            <person name="Oliveira U."/>
            <person name="Santos F.R."/>
            <person name="Vidigal T.H.D.A."/>
            <person name="Brescovit A.D."/>
            <person name="Santos A.J."/>
        </authorList>
    </citation>
    <scope>NUCLEOTIDE SEQUENCE</scope>
    <source>
        <tissue evidence="1">Shoot tissue taken approximately 20 cm above the soil surface</tissue>
    </source>
</reference>
<name>A0A0A9FWI5_ARUDO</name>
<protein>
    <submittedName>
        <fullName evidence="1">Uncharacterized protein</fullName>
    </submittedName>
</protein>